<reference evidence="3" key="1">
    <citation type="journal article" date="2019" name="Int. J. Syst. Evol. Microbiol.">
        <title>The Global Catalogue of Microorganisms (GCM) 10K type strain sequencing project: providing services to taxonomists for standard genome sequencing and annotation.</title>
        <authorList>
            <consortium name="The Broad Institute Genomics Platform"/>
            <consortium name="The Broad Institute Genome Sequencing Center for Infectious Disease"/>
            <person name="Wu L."/>
            <person name="Ma J."/>
        </authorList>
    </citation>
    <scope>NUCLEOTIDE SEQUENCE [LARGE SCALE GENOMIC DNA]</scope>
    <source>
        <strain evidence="3">KCTC 22157</strain>
    </source>
</reference>
<evidence type="ECO:0000256" key="1">
    <source>
        <dbReference type="SAM" id="MobiDB-lite"/>
    </source>
</evidence>
<accession>A0ABQ2WJR4</accession>
<dbReference type="EMBL" id="BMXO01000006">
    <property type="protein sequence ID" value="GGW55531.1"/>
    <property type="molecule type" value="Genomic_DNA"/>
</dbReference>
<sequence>MQTVSETYLFASSTLALSGQNYSFTLSEISKYPQSQISVKKVDFETAVGTVADAIRNLLEGGFKGVMFISHKALAILSPQLLRDVRVVIDEVPQDLAGTLMVKHDPLRQNISWEQYLQFSQTSNGDEIVSLVPNARASVQGLIREIRSGFDNTLSFSVADLLEHLLVGQEPVYRGKTTIDGKPCQMYQAVYYHPLKKLVDNVSYLAVLSAQLKDTLFGFICVELLKLTIVEKPINDSTQLEKKHRNRANIIPILSGGDWSTALRKKPANEALVNVQGQPVSSTLAVGMYAQEFAERILGRQDFMITLNTEEQLLESLEVRGIVRTTTKVHGMNHLTHLDHAVYLAATNLTPFDERIYRKFANDRSLPIAQLLKAIKVERSYENAYQCIARTSVRNQLNSLKMHTFIVPDYEYATYIASWFETGCARVSTQKSFLTKSEYDRRAARQKRLDTLVSILTQRRNKKAKLKDLLKAAGLSRAAYDKHIKDFRLELHQKGLLPSKPSKGGTLGDLYPTLKQTKL</sequence>
<feature type="region of interest" description="Disordered" evidence="1">
    <location>
        <begin position="500"/>
        <end position="519"/>
    </location>
</feature>
<protein>
    <submittedName>
        <fullName evidence="2">Uncharacterized protein</fullName>
    </submittedName>
</protein>
<proteinExistence type="predicted"/>
<comment type="caution">
    <text evidence="2">The sequence shown here is derived from an EMBL/GenBank/DDBJ whole genome shotgun (WGS) entry which is preliminary data.</text>
</comment>
<dbReference type="Proteomes" id="UP000647585">
    <property type="component" value="Unassembled WGS sequence"/>
</dbReference>
<organism evidence="2 3">
    <name type="scientific">Halomonas johnsoniae</name>
    <dbReference type="NCBI Taxonomy" id="502832"/>
    <lineage>
        <taxon>Bacteria</taxon>
        <taxon>Pseudomonadati</taxon>
        <taxon>Pseudomonadota</taxon>
        <taxon>Gammaproteobacteria</taxon>
        <taxon>Oceanospirillales</taxon>
        <taxon>Halomonadaceae</taxon>
        <taxon>Halomonas</taxon>
    </lineage>
</organism>
<gene>
    <name evidence="2" type="ORF">GCM10007158_15880</name>
</gene>
<keyword evidence="3" id="KW-1185">Reference proteome</keyword>
<evidence type="ECO:0000313" key="3">
    <source>
        <dbReference type="Proteomes" id="UP000647585"/>
    </source>
</evidence>
<name>A0ABQ2WJR4_9GAMM</name>
<evidence type="ECO:0000313" key="2">
    <source>
        <dbReference type="EMBL" id="GGW55531.1"/>
    </source>
</evidence>